<sequence>MILHWHISFFFTCGRLCIRRCQEVGRTLNFRSHMHSLRDRQLKVKICPSWPW</sequence>
<protein>
    <submittedName>
        <fullName evidence="1">Uncharacterized protein</fullName>
    </submittedName>
</protein>
<accession>A0A8T0GDA7</accession>
<name>A0A8T0GDA7_CERPU</name>
<dbReference type="Proteomes" id="UP000822688">
    <property type="component" value="Chromosome 11"/>
</dbReference>
<proteinExistence type="predicted"/>
<comment type="caution">
    <text evidence="1">The sequence shown here is derived from an EMBL/GenBank/DDBJ whole genome shotgun (WGS) entry which is preliminary data.</text>
</comment>
<keyword evidence="2" id="KW-1185">Reference proteome</keyword>
<reference evidence="1 2" key="1">
    <citation type="submission" date="2020-06" db="EMBL/GenBank/DDBJ databases">
        <title>WGS assembly of Ceratodon purpureus strain R40.</title>
        <authorList>
            <person name="Carey S.B."/>
            <person name="Jenkins J."/>
            <person name="Shu S."/>
            <person name="Lovell J.T."/>
            <person name="Sreedasyam A."/>
            <person name="Maumus F."/>
            <person name="Tiley G.P."/>
            <person name="Fernandez-Pozo N."/>
            <person name="Barry K."/>
            <person name="Chen C."/>
            <person name="Wang M."/>
            <person name="Lipzen A."/>
            <person name="Daum C."/>
            <person name="Saski C.A."/>
            <person name="Payton A.C."/>
            <person name="Mcbreen J.C."/>
            <person name="Conrad R.E."/>
            <person name="Kollar L.M."/>
            <person name="Olsson S."/>
            <person name="Huttunen S."/>
            <person name="Landis J.B."/>
            <person name="Wickett N.J."/>
            <person name="Johnson M.G."/>
            <person name="Rensing S.A."/>
            <person name="Grimwood J."/>
            <person name="Schmutz J."/>
            <person name="Mcdaniel S.F."/>
        </authorList>
    </citation>
    <scope>NUCLEOTIDE SEQUENCE [LARGE SCALE GENOMIC DNA]</scope>
    <source>
        <strain evidence="1 2">R40</strain>
    </source>
</reference>
<evidence type="ECO:0000313" key="2">
    <source>
        <dbReference type="Proteomes" id="UP000822688"/>
    </source>
</evidence>
<evidence type="ECO:0000313" key="1">
    <source>
        <dbReference type="EMBL" id="KAG0556990.1"/>
    </source>
</evidence>
<dbReference type="AlphaFoldDB" id="A0A8T0GDA7"/>
<dbReference type="EMBL" id="CM026432">
    <property type="protein sequence ID" value="KAG0556990.1"/>
    <property type="molecule type" value="Genomic_DNA"/>
</dbReference>
<gene>
    <name evidence="1" type="ORF">KC19_11G093500</name>
</gene>
<organism evidence="1 2">
    <name type="scientific">Ceratodon purpureus</name>
    <name type="common">Fire moss</name>
    <name type="synonym">Dicranum purpureum</name>
    <dbReference type="NCBI Taxonomy" id="3225"/>
    <lineage>
        <taxon>Eukaryota</taxon>
        <taxon>Viridiplantae</taxon>
        <taxon>Streptophyta</taxon>
        <taxon>Embryophyta</taxon>
        <taxon>Bryophyta</taxon>
        <taxon>Bryophytina</taxon>
        <taxon>Bryopsida</taxon>
        <taxon>Dicranidae</taxon>
        <taxon>Pseudoditrichales</taxon>
        <taxon>Ditrichaceae</taxon>
        <taxon>Ceratodon</taxon>
    </lineage>
</organism>